<dbReference type="NCBIfam" id="NF040878">
    <property type="entry name" value="SE1561_fam"/>
    <property type="match status" value="1"/>
</dbReference>
<accession>A0ABU8HGS5</accession>
<gene>
    <name evidence="1" type="ORF">WAK64_16075</name>
</gene>
<dbReference type="EMBL" id="JBBAXC010000014">
    <property type="protein sequence ID" value="MEI5908565.1"/>
    <property type="molecule type" value="Genomic_DNA"/>
</dbReference>
<organism evidence="1 2">
    <name type="scientific">Bacillus spongiae</name>
    <dbReference type="NCBI Taxonomy" id="2683610"/>
    <lineage>
        <taxon>Bacteria</taxon>
        <taxon>Bacillati</taxon>
        <taxon>Bacillota</taxon>
        <taxon>Bacilli</taxon>
        <taxon>Bacillales</taxon>
        <taxon>Bacillaceae</taxon>
        <taxon>Bacillus</taxon>
    </lineage>
</organism>
<protein>
    <submittedName>
        <fullName evidence="1">SE1561 family protein</fullName>
    </submittedName>
</protein>
<proteinExistence type="predicted"/>
<evidence type="ECO:0000313" key="2">
    <source>
        <dbReference type="Proteomes" id="UP001312865"/>
    </source>
</evidence>
<dbReference type="RefSeq" id="WP_336588014.1">
    <property type="nucleotide sequence ID" value="NZ_JBBAXC010000014.1"/>
</dbReference>
<keyword evidence="2" id="KW-1185">Reference proteome</keyword>
<reference evidence="1 2" key="1">
    <citation type="journal article" date="2018" name="J. Microbiol.">
        <title>Bacillus spongiae sp. nov., isolated from sponge of Jeju Island.</title>
        <authorList>
            <person name="Lee G.E."/>
            <person name="Im W.T."/>
            <person name="Park J.S."/>
        </authorList>
    </citation>
    <scope>NUCLEOTIDE SEQUENCE [LARGE SCALE GENOMIC DNA]</scope>
    <source>
        <strain evidence="1 2">135PIL107-10</strain>
    </source>
</reference>
<comment type="caution">
    <text evidence="1">The sequence shown here is derived from an EMBL/GenBank/DDBJ whole genome shotgun (WGS) entry which is preliminary data.</text>
</comment>
<sequence length="61" mass="7126">MGNKTPNQDSQLDYLKTRLNIFVEVLDTIDPESAELDDIDRLIEIIDEMEDKCNQLKQDNE</sequence>
<name>A0ABU8HGS5_9BACI</name>
<dbReference type="Proteomes" id="UP001312865">
    <property type="component" value="Unassembled WGS sequence"/>
</dbReference>
<evidence type="ECO:0000313" key="1">
    <source>
        <dbReference type="EMBL" id="MEI5908565.1"/>
    </source>
</evidence>
<dbReference type="InterPro" id="IPR047670">
    <property type="entry name" value="YfjT-like"/>
</dbReference>